<feature type="region of interest" description="Disordered" evidence="1">
    <location>
        <begin position="1"/>
        <end position="29"/>
    </location>
</feature>
<proteinExistence type="predicted"/>
<name>A0ABR3A7H1_9AGAR</name>
<gene>
    <name evidence="2" type="ORF">AAF712_003286</name>
</gene>
<dbReference type="Proteomes" id="UP001437256">
    <property type="component" value="Unassembled WGS sequence"/>
</dbReference>
<evidence type="ECO:0000313" key="3">
    <source>
        <dbReference type="Proteomes" id="UP001437256"/>
    </source>
</evidence>
<evidence type="ECO:0000313" key="2">
    <source>
        <dbReference type="EMBL" id="KAL0069628.1"/>
    </source>
</evidence>
<protein>
    <submittedName>
        <fullName evidence="2">Uncharacterized protein</fullName>
    </submittedName>
</protein>
<sequence>MSSQESTRYSPSLLPDSQSQRAISATPTAVEDEDISAVESYLLQFGPDNVLVEQVALVDRPRSRETIGDDDTVSYSVLGDVDTAPIGVPDNACGNRGQVTEPLPAAAPTGVRSRRSIRDSIGAISGFEATLILLIRKYFQKITDSRVELAVDAAETHMELENERGAAIYWQNFAGDLMEHMDNHGIPIPPFRGLRGEDDRIPIRN</sequence>
<evidence type="ECO:0000256" key="1">
    <source>
        <dbReference type="SAM" id="MobiDB-lite"/>
    </source>
</evidence>
<organism evidence="2 3">
    <name type="scientific">Marasmius tenuissimus</name>
    <dbReference type="NCBI Taxonomy" id="585030"/>
    <lineage>
        <taxon>Eukaryota</taxon>
        <taxon>Fungi</taxon>
        <taxon>Dikarya</taxon>
        <taxon>Basidiomycota</taxon>
        <taxon>Agaricomycotina</taxon>
        <taxon>Agaricomycetes</taxon>
        <taxon>Agaricomycetidae</taxon>
        <taxon>Agaricales</taxon>
        <taxon>Marasmiineae</taxon>
        <taxon>Marasmiaceae</taxon>
        <taxon>Marasmius</taxon>
    </lineage>
</organism>
<dbReference type="EMBL" id="JBBXMP010000011">
    <property type="protein sequence ID" value="KAL0069628.1"/>
    <property type="molecule type" value="Genomic_DNA"/>
</dbReference>
<comment type="caution">
    <text evidence="2">The sequence shown here is derived from an EMBL/GenBank/DDBJ whole genome shotgun (WGS) entry which is preliminary data.</text>
</comment>
<feature type="compositionally biased region" description="Polar residues" evidence="1">
    <location>
        <begin position="1"/>
        <end position="27"/>
    </location>
</feature>
<keyword evidence="3" id="KW-1185">Reference proteome</keyword>
<accession>A0ABR3A7H1</accession>
<reference evidence="2 3" key="1">
    <citation type="submission" date="2024-05" db="EMBL/GenBank/DDBJ databases">
        <title>A draft genome resource for the thread blight pathogen Marasmius tenuissimus strain MS-2.</title>
        <authorList>
            <person name="Yulfo-Soto G.E."/>
            <person name="Baruah I.K."/>
            <person name="Amoako-Attah I."/>
            <person name="Bukari Y."/>
            <person name="Meinhardt L.W."/>
            <person name="Bailey B.A."/>
            <person name="Cohen S.P."/>
        </authorList>
    </citation>
    <scope>NUCLEOTIDE SEQUENCE [LARGE SCALE GENOMIC DNA]</scope>
    <source>
        <strain evidence="2 3">MS-2</strain>
    </source>
</reference>